<name>A0ABW4WQN7_9HYPH</name>
<dbReference type="Proteomes" id="UP001597349">
    <property type="component" value="Unassembled WGS sequence"/>
</dbReference>
<proteinExistence type="predicted"/>
<dbReference type="EMBL" id="JBHUGY010000076">
    <property type="protein sequence ID" value="MFD2058456.1"/>
    <property type="molecule type" value="Genomic_DNA"/>
</dbReference>
<reference evidence="2" key="1">
    <citation type="journal article" date="2019" name="Int. J. Syst. Evol. Microbiol.">
        <title>The Global Catalogue of Microorganisms (GCM) 10K type strain sequencing project: providing services to taxonomists for standard genome sequencing and annotation.</title>
        <authorList>
            <consortium name="The Broad Institute Genomics Platform"/>
            <consortium name="The Broad Institute Genome Sequencing Center for Infectious Disease"/>
            <person name="Wu L."/>
            <person name="Ma J."/>
        </authorList>
    </citation>
    <scope>NUCLEOTIDE SEQUENCE [LARGE SCALE GENOMIC DNA]</scope>
    <source>
        <strain evidence="2">CGMCC 1.16226</strain>
    </source>
</reference>
<organism evidence="1 2">
    <name type="scientific">Mesorhizobium calcicola</name>
    <dbReference type="NCBI Taxonomy" id="1300310"/>
    <lineage>
        <taxon>Bacteria</taxon>
        <taxon>Pseudomonadati</taxon>
        <taxon>Pseudomonadota</taxon>
        <taxon>Alphaproteobacteria</taxon>
        <taxon>Hyphomicrobiales</taxon>
        <taxon>Phyllobacteriaceae</taxon>
        <taxon>Mesorhizobium</taxon>
    </lineage>
</organism>
<protein>
    <submittedName>
        <fullName evidence="1">Uncharacterized protein</fullName>
    </submittedName>
</protein>
<gene>
    <name evidence="1" type="ORF">ACFSQT_36855</name>
</gene>
<accession>A0ABW4WQN7</accession>
<keyword evidence="2" id="KW-1185">Reference proteome</keyword>
<dbReference type="RefSeq" id="WP_379026937.1">
    <property type="nucleotide sequence ID" value="NZ_JBHUGY010000076.1"/>
</dbReference>
<comment type="caution">
    <text evidence="1">The sequence shown here is derived from an EMBL/GenBank/DDBJ whole genome shotgun (WGS) entry which is preliminary data.</text>
</comment>
<evidence type="ECO:0000313" key="1">
    <source>
        <dbReference type="EMBL" id="MFD2058456.1"/>
    </source>
</evidence>
<sequence>MGRAASSLQGEPGRQIEIALLYKIAIPRLPPEFLIFPFRGIFATYPR</sequence>
<evidence type="ECO:0000313" key="2">
    <source>
        <dbReference type="Proteomes" id="UP001597349"/>
    </source>
</evidence>